<dbReference type="NCBIfam" id="TIGR03544">
    <property type="entry name" value="DivI1A_domain"/>
    <property type="match status" value="1"/>
</dbReference>
<evidence type="ECO:0000313" key="3">
    <source>
        <dbReference type="Proteomes" id="UP000649179"/>
    </source>
</evidence>
<reference evidence="2" key="2">
    <citation type="submission" date="2020-09" db="EMBL/GenBank/DDBJ databases">
        <authorList>
            <person name="Sun Q."/>
            <person name="Zhou Y."/>
        </authorList>
    </citation>
    <scope>NUCLEOTIDE SEQUENCE</scope>
    <source>
        <strain evidence="2">CGMCC 1.16067</strain>
    </source>
</reference>
<reference evidence="2" key="1">
    <citation type="journal article" date="2014" name="Int. J. Syst. Evol. Microbiol.">
        <title>Complete genome sequence of Corynebacterium casei LMG S-19264T (=DSM 44701T), isolated from a smear-ripened cheese.</title>
        <authorList>
            <consortium name="US DOE Joint Genome Institute (JGI-PGF)"/>
            <person name="Walter F."/>
            <person name="Albersmeier A."/>
            <person name="Kalinowski J."/>
            <person name="Ruckert C."/>
        </authorList>
    </citation>
    <scope>NUCLEOTIDE SEQUENCE</scope>
    <source>
        <strain evidence="2">CGMCC 1.16067</strain>
    </source>
</reference>
<sequence length="108" mass="11272">MSLLFAVLVVVVIGGIVVVAVGGGGDAVAMREVGVDRSDLRLPEGRPLTAADLRGVRFGTALRGYRASDVDAVLERLARELDDARGPQPTPPVEEPARSPYETPPPAG</sequence>
<feature type="region of interest" description="Disordered" evidence="1">
    <location>
        <begin position="79"/>
        <end position="108"/>
    </location>
</feature>
<evidence type="ECO:0000313" key="2">
    <source>
        <dbReference type="EMBL" id="GGF53033.1"/>
    </source>
</evidence>
<accession>A0A917BNJ0</accession>
<keyword evidence="3" id="KW-1185">Reference proteome</keyword>
<dbReference type="InterPro" id="IPR019933">
    <property type="entry name" value="DivIVA_domain"/>
</dbReference>
<protein>
    <recommendedName>
        <fullName evidence="4">DivIVA domain-containing protein</fullName>
    </recommendedName>
</protein>
<evidence type="ECO:0008006" key="4">
    <source>
        <dbReference type="Google" id="ProtNLM"/>
    </source>
</evidence>
<name>A0A917BNJ0_9ACTN</name>
<evidence type="ECO:0000256" key="1">
    <source>
        <dbReference type="SAM" id="MobiDB-lite"/>
    </source>
</evidence>
<dbReference type="RefSeq" id="WP_229660876.1">
    <property type="nucleotide sequence ID" value="NZ_BMKQ01000001.1"/>
</dbReference>
<dbReference type="EMBL" id="BMKQ01000001">
    <property type="protein sequence ID" value="GGF53033.1"/>
    <property type="molecule type" value="Genomic_DNA"/>
</dbReference>
<proteinExistence type="predicted"/>
<gene>
    <name evidence="2" type="ORF">GCM10011519_28710</name>
</gene>
<dbReference type="Gene3D" id="6.10.250.660">
    <property type="match status" value="1"/>
</dbReference>
<organism evidence="2 3">
    <name type="scientific">Marmoricola endophyticus</name>
    <dbReference type="NCBI Taxonomy" id="2040280"/>
    <lineage>
        <taxon>Bacteria</taxon>
        <taxon>Bacillati</taxon>
        <taxon>Actinomycetota</taxon>
        <taxon>Actinomycetes</taxon>
        <taxon>Propionibacteriales</taxon>
        <taxon>Nocardioidaceae</taxon>
        <taxon>Marmoricola</taxon>
    </lineage>
</organism>
<dbReference type="Proteomes" id="UP000649179">
    <property type="component" value="Unassembled WGS sequence"/>
</dbReference>
<dbReference type="AlphaFoldDB" id="A0A917BNJ0"/>
<comment type="caution">
    <text evidence="2">The sequence shown here is derived from an EMBL/GenBank/DDBJ whole genome shotgun (WGS) entry which is preliminary data.</text>
</comment>